<dbReference type="Proteomes" id="UP000194860">
    <property type="component" value="Unassembled WGS sequence"/>
</dbReference>
<reference evidence="2 3" key="1">
    <citation type="submission" date="2016-10" db="EMBL/GenBank/DDBJ databases">
        <title>Comparative genomics of Bacillus thuringiensis reveals a path to pathogens against multiple invertebrate hosts.</title>
        <authorList>
            <person name="Zheng J."/>
            <person name="Gao Q."/>
            <person name="Liu H."/>
            <person name="Peng D."/>
            <person name="Ruan L."/>
            <person name="Sun M."/>
        </authorList>
    </citation>
    <scope>NUCLEOTIDE SEQUENCE [LARGE SCALE GENOMIC DNA]</scope>
    <source>
        <strain evidence="2">BGSC 4BM1</strain>
    </source>
</reference>
<dbReference type="PANTHER" id="PTHR43544:SF33">
    <property type="entry name" value="C-FACTOR"/>
    <property type="match status" value="1"/>
</dbReference>
<dbReference type="PRINTS" id="PR00080">
    <property type="entry name" value="SDRFAMILY"/>
</dbReference>
<dbReference type="PANTHER" id="PTHR43544">
    <property type="entry name" value="SHORT-CHAIN DEHYDROGENASE/REDUCTASE"/>
    <property type="match status" value="1"/>
</dbReference>
<sequence>MVDILITGANRGLGLGFVEVGLEKGYRVFAGVRDANEQKRTQLTKLKEKNSNQLEILHLDVTDEESVREAARNVGESLDVIINNAAILNGRGTSIEDLDIEAIKLAFDVNTLGPARVIKHFLPLLKKGENQSIINISSEGGSLTNAYSGDYPYGLSKAALNMLSEKLHVALKNEGIQVLSVHPGWVRTDMGGMIAPTHPKETAEDIYNLINRQVRIDSEFVFVDYQGKPMSI</sequence>
<dbReference type="GO" id="GO:0016491">
    <property type="term" value="F:oxidoreductase activity"/>
    <property type="evidence" value="ECO:0007669"/>
    <property type="project" value="TreeGrafter"/>
</dbReference>
<gene>
    <name evidence="2" type="ORF">BK732_03440</name>
</gene>
<organism evidence="2 3">
    <name type="scientific">Bacillus thuringiensis serovar navarrensis</name>
    <dbReference type="NCBI Taxonomy" id="339658"/>
    <lineage>
        <taxon>Bacteria</taxon>
        <taxon>Bacillati</taxon>
        <taxon>Bacillota</taxon>
        <taxon>Bacilli</taxon>
        <taxon>Bacillales</taxon>
        <taxon>Bacillaceae</taxon>
        <taxon>Bacillus</taxon>
        <taxon>Bacillus cereus group</taxon>
    </lineage>
</organism>
<evidence type="ECO:0000256" key="1">
    <source>
        <dbReference type="RuleBase" id="RU000363"/>
    </source>
</evidence>
<comment type="caution">
    <text evidence="2">The sequence shown here is derived from an EMBL/GenBank/DDBJ whole genome shotgun (WGS) entry which is preliminary data.</text>
</comment>
<proteinExistence type="inferred from homology"/>
<name>A0A243ANW0_BACTU</name>
<protein>
    <submittedName>
        <fullName evidence="2">3-oxoacyl-ACP reductase</fullName>
    </submittedName>
</protein>
<dbReference type="AlphaFoldDB" id="A0A243ANW0"/>
<dbReference type="SUPFAM" id="SSF51735">
    <property type="entry name" value="NAD(P)-binding Rossmann-fold domains"/>
    <property type="match status" value="1"/>
</dbReference>
<dbReference type="EMBL" id="NFDG01000021">
    <property type="protein sequence ID" value="OTY28117.1"/>
    <property type="molecule type" value="Genomic_DNA"/>
</dbReference>
<comment type="similarity">
    <text evidence="1">Belongs to the short-chain dehydrogenases/reductases (SDR) family.</text>
</comment>
<dbReference type="Pfam" id="PF00106">
    <property type="entry name" value="adh_short"/>
    <property type="match status" value="1"/>
</dbReference>
<evidence type="ECO:0000313" key="2">
    <source>
        <dbReference type="EMBL" id="OTY28117.1"/>
    </source>
</evidence>
<dbReference type="CDD" id="cd05325">
    <property type="entry name" value="carb_red_sniffer_like_SDR_c"/>
    <property type="match status" value="1"/>
</dbReference>
<dbReference type="GO" id="GO:0005737">
    <property type="term" value="C:cytoplasm"/>
    <property type="evidence" value="ECO:0007669"/>
    <property type="project" value="TreeGrafter"/>
</dbReference>
<dbReference type="InterPro" id="IPR036291">
    <property type="entry name" value="NAD(P)-bd_dom_sf"/>
</dbReference>
<dbReference type="InterPro" id="IPR051468">
    <property type="entry name" value="Fungal_SecMetab_SDRs"/>
</dbReference>
<accession>A0A243ANW0</accession>
<dbReference type="PRINTS" id="PR00081">
    <property type="entry name" value="GDHRDH"/>
</dbReference>
<dbReference type="Gene3D" id="3.40.50.720">
    <property type="entry name" value="NAD(P)-binding Rossmann-like Domain"/>
    <property type="match status" value="1"/>
</dbReference>
<evidence type="ECO:0000313" key="3">
    <source>
        <dbReference type="Proteomes" id="UP000194860"/>
    </source>
</evidence>
<dbReference type="InterPro" id="IPR002347">
    <property type="entry name" value="SDR_fam"/>
</dbReference>